<dbReference type="InterPro" id="IPR052777">
    <property type="entry name" value="Acetyltransferase_Enz"/>
</dbReference>
<proteinExistence type="predicted"/>
<reference evidence="3 4" key="1">
    <citation type="submission" date="2024-01" db="EMBL/GenBank/DDBJ databases">
        <authorList>
            <person name="Allen C."/>
            <person name="Tagirdzhanova G."/>
        </authorList>
    </citation>
    <scope>NUCLEOTIDE SEQUENCE [LARGE SCALE GENOMIC DNA]</scope>
</reference>
<organism evidence="3 4">
    <name type="scientific">Sporothrix bragantina</name>
    <dbReference type="NCBI Taxonomy" id="671064"/>
    <lineage>
        <taxon>Eukaryota</taxon>
        <taxon>Fungi</taxon>
        <taxon>Dikarya</taxon>
        <taxon>Ascomycota</taxon>
        <taxon>Pezizomycotina</taxon>
        <taxon>Sordariomycetes</taxon>
        <taxon>Sordariomycetidae</taxon>
        <taxon>Ophiostomatales</taxon>
        <taxon>Ophiostomataceae</taxon>
        <taxon>Sporothrix</taxon>
    </lineage>
</organism>
<dbReference type="CDD" id="cd04301">
    <property type="entry name" value="NAT_SF"/>
    <property type="match status" value="1"/>
</dbReference>
<feature type="compositionally biased region" description="Polar residues" evidence="1">
    <location>
        <begin position="1"/>
        <end position="10"/>
    </location>
</feature>
<evidence type="ECO:0000313" key="4">
    <source>
        <dbReference type="Proteomes" id="UP001642406"/>
    </source>
</evidence>
<comment type="caution">
    <text evidence="3">The sequence shown here is derived from an EMBL/GenBank/DDBJ whole genome shotgun (WGS) entry which is preliminary data.</text>
</comment>
<dbReference type="Gene3D" id="3.40.630.30">
    <property type="match status" value="1"/>
</dbReference>
<dbReference type="InterPro" id="IPR000182">
    <property type="entry name" value="GNAT_dom"/>
</dbReference>
<dbReference type="SUPFAM" id="SSF55729">
    <property type="entry name" value="Acyl-CoA N-acyltransferases (Nat)"/>
    <property type="match status" value="1"/>
</dbReference>
<evidence type="ECO:0000259" key="2">
    <source>
        <dbReference type="PROSITE" id="PS51186"/>
    </source>
</evidence>
<dbReference type="Pfam" id="PF00583">
    <property type="entry name" value="Acetyltransf_1"/>
    <property type="match status" value="1"/>
</dbReference>
<sequence length="181" mass="19653">MGDSSASVNGATAPPQPPFRIDYATSPQDLKDIAELFLEYTSGLGIDLAYQSFDQELSGLPGKYASPRGVLLIARSTNGTAKPIGCVALRPLPLPEPASSKRSELKRLYVRSDARGTGLGEALARRALNEAVALGYNEVVMDTLESMTPARKLYTKLGFSETTAYYETPIVETVFYRRILT</sequence>
<gene>
    <name evidence="3" type="ORF">SBRCBS47491_001062</name>
</gene>
<dbReference type="PANTHER" id="PTHR43305:SF1">
    <property type="entry name" value="FAMILY N-ACETYLTRANSFERASE, PUTATIVE (AFU_ORTHOLOGUE AFUA_2G01380)-RELATED"/>
    <property type="match status" value="1"/>
</dbReference>
<feature type="domain" description="N-acetyltransferase" evidence="2">
    <location>
        <begin position="19"/>
        <end position="181"/>
    </location>
</feature>
<dbReference type="PROSITE" id="PS51186">
    <property type="entry name" value="GNAT"/>
    <property type="match status" value="1"/>
</dbReference>
<dbReference type="EMBL" id="CAWUHC010000006">
    <property type="protein sequence ID" value="CAK7211260.1"/>
    <property type="molecule type" value="Genomic_DNA"/>
</dbReference>
<evidence type="ECO:0000256" key="1">
    <source>
        <dbReference type="SAM" id="MobiDB-lite"/>
    </source>
</evidence>
<protein>
    <recommendedName>
        <fullName evidence="2">N-acetyltransferase domain-containing protein</fullName>
    </recommendedName>
</protein>
<keyword evidence="4" id="KW-1185">Reference proteome</keyword>
<dbReference type="Proteomes" id="UP001642406">
    <property type="component" value="Unassembled WGS sequence"/>
</dbReference>
<accession>A0ABP0AVF3</accession>
<evidence type="ECO:0000313" key="3">
    <source>
        <dbReference type="EMBL" id="CAK7211260.1"/>
    </source>
</evidence>
<name>A0ABP0AVF3_9PEZI</name>
<dbReference type="PANTHER" id="PTHR43305">
    <property type="entry name" value="FAMILY N-ACETYLTRANSFERASE, PUTATIVE (AFU_ORTHOLOGUE AFUA_2G01380)-RELATED"/>
    <property type="match status" value="1"/>
</dbReference>
<dbReference type="InterPro" id="IPR016181">
    <property type="entry name" value="Acyl_CoA_acyltransferase"/>
</dbReference>
<feature type="region of interest" description="Disordered" evidence="1">
    <location>
        <begin position="1"/>
        <end position="21"/>
    </location>
</feature>